<evidence type="ECO:0000313" key="8">
    <source>
        <dbReference type="EMBL" id="MEX6689527.1"/>
    </source>
</evidence>
<evidence type="ECO:0000259" key="7">
    <source>
        <dbReference type="Pfam" id="PF14322"/>
    </source>
</evidence>
<feature type="domain" description="SusD-like N-terminal" evidence="7">
    <location>
        <begin position="90"/>
        <end position="214"/>
    </location>
</feature>
<proteinExistence type="inferred from homology"/>
<comment type="similarity">
    <text evidence="2">Belongs to the SusD family.</text>
</comment>
<evidence type="ECO:0000256" key="3">
    <source>
        <dbReference type="ARBA" id="ARBA00022729"/>
    </source>
</evidence>
<organism evidence="8 9">
    <name type="scientific">Danxiaibacter flavus</name>
    <dbReference type="NCBI Taxonomy" id="3049108"/>
    <lineage>
        <taxon>Bacteria</taxon>
        <taxon>Pseudomonadati</taxon>
        <taxon>Bacteroidota</taxon>
        <taxon>Chitinophagia</taxon>
        <taxon>Chitinophagales</taxon>
        <taxon>Chitinophagaceae</taxon>
        <taxon>Danxiaibacter</taxon>
    </lineage>
</organism>
<evidence type="ECO:0000259" key="6">
    <source>
        <dbReference type="Pfam" id="PF07980"/>
    </source>
</evidence>
<reference evidence="8 9" key="1">
    <citation type="submission" date="2023-07" db="EMBL/GenBank/DDBJ databases">
        <authorList>
            <person name="Lian W.-H."/>
        </authorList>
    </citation>
    <scope>NUCLEOTIDE SEQUENCE [LARGE SCALE GENOMIC DNA]</scope>
    <source>
        <strain evidence="8 9">SYSU DXS3180</strain>
    </source>
</reference>
<dbReference type="Proteomes" id="UP001560573">
    <property type="component" value="Unassembled WGS sequence"/>
</dbReference>
<evidence type="ECO:0000256" key="4">
    <source>
        <dbReference type="ARBA" id="ARBA00023136"/>
    </source>
</evidence>
<dbReference type="Pfam" id="PF07980">
    <property type="entry name" value="SusD_RagB"/>
    <property type="match status" value="1"/>
</dbReference>
<sequence>MKKIFRYRFFTVMILTGILASSCKKGLDYNNPNAINASQVWTDPNLIKAFLTDIYGNSMPGWPLGSGVNTDESYSSPISNYLKGIVTASTTYTDLNYTNIDKCNYLMDQLAQVPASVLSTDLNKQYTGEAKFWRAWAYWGMVSQIGGVPLILHTQNQLDTASLKVPRNKTSECIAQMVKDLDSAALLLPSNFTGADYGRVTKVAAMGLKGRILLWYASPLFNPSNDQARWTSAYSACKAAVDEATTAGYGLTPNYNSIWYSGYSSSNPEPIMVNQYFYQDHYMNFAAIRPQPFTNGAADADDALWSLLKAFPKRDGTPMQADTNQLKSNPVYNQQFLTDFYTNRDDRFYATIFSGGTYYPTPDLFPSATQRLPYWGVYQWDAANSKYVCLVAQIAGVPASFGFGSTGFLNRKGLDTTLTGSNVVSGAAGAKSWWSPMRFAELLMNYGECANETGKANEALAVLYNIRKRAGIAAGVSGNYGITAASQSEIRTAYINERQVEFAYENFRFSDLRRWKRFDILNNQGNKNYSLVVALKPGQPLPASTSTILDPVVRSSFSAVVYNIGSTTDVYNLDLNHWFYALNPAQISIEPQNLPQNNEWGGSFDPLQ</sequence>
<protein>
    <submittedName>
        <fullName evidence="8">RagB/SusD family nutrient uptake outer membrane protein</fullName>
    </submittedName>
</protein>
<name>A0ABV3ZI39_9BACT</name>
<evidence type="ECO:0000256" key="5">
    <source>
        <dbReference type="ARBA" id="ARBA00023237"/>
    </source>
</evidence>
<dbReference type="InterPro" id="IPR011990">
    <property type="entry name" value="TPR-like_helical_dom_sf"/>
</dbReference>
<evidence type="ECO:0000256" key="1">
    <source>
        <dbReference type="ARBA" id="ARBA00004442"/>
    </source>
</evidence>
<dbReference type="InterPro" id="IPR012944">
    <property type="entry name" value="SusD_RagB_dom"/>
</dbReference>
<keyword evidence="9" id="KW-1185">Reference proteome</keyword>
<evidence type="ECO:0000313" key="9">
    <source>
        <dbReference type="Proteomes" id="UP001560573"/>
    </source>
</evidence>
<dbReference type="EMBL" id="JAULBC010000006">
    <property type="protein sequence ID" value="MEX6689527.1"/>
    <property type="molecule type" value="Genomic_DNA"/>
</dbReference>
<comment type="subcellular location">
    <subcellularLocation>
        <location evidence="1">Cell outer membrane</location>
    </subcellularLocation>
</comment>
<dbReference type="Pfam" id="PF14322">
    <property type="entry name" value="SusD-like_3"/>
    <property type="match status" value="1"/>
</dbReference>
<dbReference type="SUPFAM" id="SSF48452">
    <property type="entry name" value="TPR-like"/>
    <property type="match status" value="1"/>
</dbReference>
<dbReference type="PROSITE" id="PS51257">
    <property type="entry name" value="PROKAR_LIPOPROTEIN"/>
    <property type="match status" value="1"/>
</dbReference>
<gene>
    <name evidence="8" type="ORF">QTN47_18610</name>
</gene>
<dbReference type="RefSeq" id="WP_369330934.1">
    <property type="nucleotide sequence ID" value="NZ_JAULBC010000006.1"/>
</dbReference>
<keyword evidence="4" id="KW-0472">Membrane</keyword>
<keyword evidence="3" id="KW-0732">Signal</keyword>
<accession>A0ABV3ZI39</accession>
<evidence type="ECO:0000256" key="2">
    <source>
        <dbReference type="ARBA" id="ARBA00006275"/>
    </source>
</evidence>
<feature type="domain" description="RagB/SusD" evidence="6">
    <location>
        <begin position="231"/>
        <end position="521"/>
    </location>
</feature>
<dbReference type="InterPro" id="IPR033985">
    <property type="entry name" value="SusD-like_N"/>
</dbReference>
<comment type="caution">
    <text evidence="8">The sequence shown here is derived from an EMBL/GenBank/DDBJ whole genome shotgun (WGS) entry which is preliminary data.</text>
</comment>
<keyword evidence="5" id="KW-0998">Cell outer membrane</keyword>
<dbReference type="Gene3D" id="1.25.40.390">
    <property type="match status" value="1"/>
</dbReference>